<accession>A0ABR9CRJ6</accession>
<comment type="caution">
    <text evidence="2">The sequence shown here is derived from an EMBL/GenBank/DDBJ whole genome shotgun (WGS) entry which is preliminary data.</text>
</comment>
<dbReference type="EMBL" id="JACYXI010000013">
    <property type="protein sequence ID" value="MBD8893464.1"/>
    <property type="molecule type" value="Genomic_DNA"/>
</dbReference>
<organism evidence="2 3">
    <name type="scientific">Roseibium litorale</name>
    <dbReference type="NCBI Taxonomy" id="2803841"/>
    <lineage>
        <taxon>Bacteria</taxon>
        <taxon>Pseudomonadati</taxon>
        <taxon>Pseudomonadota</taxon>
        <taxon>Alphaproteobacteria</taxon>
        <taxon>Hyphomicrobiales</taxon>
        <taxon>Stappiaceae</taxon>
        <taxon>Roseibium</taxon>
    </lineage>
</organism>
<dbReference type="RefSeq" id="WP_192149591.1">
    <property type="nucleotide sequence ID" value="NZ_JACYXI010000013.1"/>
</dbReference>
<gene>
    <name evidence="2" type="ORF">IG616_18110</name>
</gene>
<keyword evidence="1" id="KW-1133">Transmembrane helix</keyword>
<reference evidence="3" key="1">
    <citation type="submission" date="2020-09" db="EMBL/GenBank/DDBJ databases">
        <title>The genome sequence of strain Labrenzia suaedae 4C16A.</title>
        <authorList>
            <person name="Liu Y."/>
        </authorList>
    </citation>
    <scope>NUCLEOTIDE SEQUENCE [LARGE SCALE GENOMIC DNA]</scope>
    <source>
        <strain evidence="3">4C16A</strain>
    </source>
</reference>
<keyword evidence="3" id="KW-1185">Reference proteome</keyword>
<dbReference type="Proteomes" id="UP000632063">
    <property type="component" value="Unassembled WGS sequence"/>
</dbReference>
<protein>
    <submittedName>
        <fullName evidence="2">DUF3592 domain-containing protein</fullName>
    </submittedName>
</protein>
<evidence type="ECO:0000313" key="2">
    <source>
        <dbReference type="EMBL" id="MBD8893464.1"/>
    </source>
</evidence>
<sequence length="154" mass="17440">MNGLLLYNKLRPWILAVLAILAVYTIGMGGYERYYASKLATEGKIAPGTLTAKRVIKERNSVSYEVSFQFTAPYKDGAARFFNSQLVSIEVYESHEAGERVPVRFLPSDPRWAEAFPGAYWDRSLNRFGIGIFCIAILIVSILVERLRNRRAKS</sequence>
<keyword evidence="1" id="KW-0472">Membrane</keyword>
<reference evidence="2 3" key="2">
    <citation type="journal article" date="2021" name="Int. J. Syst. Evol. Microbiol.">
        <title>Roseibium litorale sp. nov., isolated from a tidal flat sediment and proposal for the reclassification of Labrenzia polysiphoniae as Roseibium polysiphoniae comb. nov.</title>
        <authorList>
            <person name="Liu Y."/>
            <person name="Pei T."/>
            <person name="Du J."/>
            <person name="Chao M."/>
            <person name="Deng M.R."/>
            <person name="Zhu H."/>
        </authorList>
    </citation>
    <scope>NUCLEOTIDE SEQUENCE [LARGE SCALE GENOMIC DNA]</scope>
    <source>
        <strain evidence="2 3">4C16A</strain>
    </source>
</reference>
<feature type="transmembrane region" description="Helical" evidence="1">
    <location>
        <begin position="125"/>
        <end position="144"/>
    </location>
</feature>
<proteinExistence type="predicted"/>
<feature type="transmembrane region" description="Helical" evidence="1">
    <location>
        <begin position="12"/>
        <end position="31"/>
    </location>
</feature>
<keyword evidence="1" id="KW-0812">Transmembrane</keyword>
<name>A0ABR9CRJ6_9HYPH</name>
<evidence type="ECO:0000256" key="1">
    <source>
        <dbReference type="SAM" id="Phobius"/>
    </source>
</evidence>
<evidence type="ECO:0000313" key="3">
    <source>
        <dbReference type="Proteomes" id="UP000632063"/>
    </source>
</evidence>